<dbReference type="EMBL" id="AP026709">
    <property type="protein sequence ID" value="BDQ37979.1"/>
    <property type="molecule type" value="Genomic_DNA"/>
</dbReference>
<dbReference type="SUPFAM" id="SSF48452">
    <property type="entry name" value="TPR-like"/>
    <property type="match status" value="1"/>
</dbReference>
<protein>
    <recommendedName>
        <fullName evidence="4">Tetratricopeptide repeat protein</fullName>
    </recommendedName>
</protein>
<evidence type="ECO:0008006" key="4">
    <source>
        <dbReference type="Google" id="ProtNLM"/>
    </source>
</evidence>
<evidence type="ECO:0000313" key="3">
    <source>
        <dbReference type="Proteomes" id="UP001317742"/>
    </source>
</evidence>
<reference evidence="2 3" key="1">
    <citation type="submission" date="2022-08" db="EMBL/GenBank/DDBJ databases">
        <title>Genome Sequence of the sulphate-reducing bacterium, Pseudodesulfovibrio sp. SYK.</title>
        <authorList>
            <person name="Kondo R."/>
            <person name="Kataoka T."/>
        </authorList>
    </citation>
    <scope>NUCLEOTIDE SEQUENCE [LARGE SCALE GENOMIC DNA]</scope>
    <source>
        <strain evidence="2 3">SYK</strain>
    </source>
</reference>
<keyword evidence="1" id="KW-0732">Signal</keyword>
<evidence type="ECO:0000256" key="1">
    <source>
        <dbReference type="SAM" id="SignalP"/>
    </source>
</evidence>
<dbReference type="RefSeq" id="WP_281760489.1">
    <property type="nucleotide sequence ID" value="NZ_AP026709.1"/>
</dbReference>
<gene>
    <name evidence="2" type="ORF">SYK_23390</name>
</gene>
<keyword evidence="3" id="KW-1185">Reference proteome</keyword>
<dbReference type="Proteomes" id="UP001317742">
    <property type="component" value="Chromosome"/>
</dbReference>
<evidence type="ECO:0000313" key="2">
    <source>
        <dbReference type="EMBL" id="BDQ37979.1"/>
    </source>
</evidence>
<dbReference type="Pfam" id="PF13174">
    <property type="entry name" value="TPR_6"/>
    <property type="match status" value="1"/>
</dbReference>
<dbReference type="InterPro" id="IPR019734">
    <property type="entry name" value="TPR_rpt"/>
</dbReference>
<dbReference type="Gene3D" id="1.25.40.10">
    <property type="entry name" value="Tetratricopeptide repeat domain"/>
    <property type="match status" value="2"/>
</dbReference>
<feature type="signal peptide" evidence="1">
    <location>
        <begin position="1"/>
        <end position="19"/>
    </location>
</feature>
<proteinExistence type="predicted"/>
<dbReference type="InterPro" id="IPR011990">
    <property type="entry name" value="TPR-like_helical_dom_sf"/>
</dbReference>
<name>A0ABN6S4M9_9BACT</name>
<feature type="chain" id="PRO_5046061819" description="Tetratricopeptide repeat protein" evidence="1">
    <location>
        <begin position="20"/>
        <end position="274"/>
    </location>
</feature>
<organism evidence="2 3">
    <name type="scientific">Pseudodesulfovibrio nedwellii</name>
    <dbReference type="NCBI Taxonomy" id="2973072"/>
    <lineage>
        <taxon>Bacteria</taxon>
        <taxon>Pseudomonadati</taxon>
        <taxon>Thermodesulfobacteriota</taxon>
        <taxon>Desulfovibrionia</taxon>
        <taxon>Desulfovibrionales</taxon>
        <taxon>Desulfovibrionaceae</taxon>
    </lineage>
</organism>
<dbReference type="Pfam" id="PF13181">
    <property type="entry name" value="TPR_8"/>
    <property type="match status" value="1"/>
</dbReference>
<accession>A0ABN6S4M9</accession>
<dbReference type="SMART" id="SM00028">
    <property type="entry name" value="TPR"/>
    <property type="match status" value="4"/>
</dbReference>
<dbReference type="PROSITE" id="PS51257">
    <property type="entry name" value="PROKAR_LIPOPROTEIN"/>
    <property type="match status" value="1"/>
</dbReference>
<sequence length="274" mass="31053">MKRLLFIIFLFVSLMGASGCSTEPTPGGDDIEQARTSYSKGFYLEAEKEYEQYLQAAPQGIFRKEAWERLSEIAVTVKGEYDRAVILLEAMYLELGDDQEEGWKIMYQLGEVYSVLGNKPKAIESFEKCLLHAAEFPDKTTQTQLRMARLYRDMGNYGQVAATLQYCADSAENTDDKAQCLYELAQSYSFISSWSQAKNALESLLNLEGVSEETRALSIFLLADIYENDRNHAKARELLESIVDTYPNRRVVESRLANLPDVPKKPIPLVPPKN</sequence>